<name>A0AAV5U2L8_9BILA</name>
<feature type="domain" description="Calponin-homology (CH)" evidence="1">
    <location>
        <begin position="57"/>
        <end position="166"/>
    </location>
</feature>
<dbReference type="Proteomes" id="UP001432027">
    <property type="component" value="Unassembled WGS sequence"/>
</dbReference>
<dbReference type="Pfam" id="PF00307">
    <property type="entry name" value="CH"/>
    <property type="match status" value="1"/>
</dbReference>
<evidence type="ECO:0000313" key="3">
    <source>
        <dbReference type="Proteomes" id="UP001432027"/>
    </source>
</evidence>
<dbReference type="PRINTS" id="PR00888">
    <property type="entry name" value="SM22CALPONIN"/>
</dbReference>
<organism evidence="2 3">
    <name type="scientific">Pristionchus entomophagus</name>
    <dbReference type="NCBI Taxonomy" id="358040"/>
    <lineage>
        <taxon>Eukaryota</taxon>
        <taxon>Metazoa</taxon>
        <taxon>Ecdysozoa</taxon>
        <taxon>Nematoda</taxon>
        <taxon>Chromadorea</taxon>
        <taxon>Rhabditida</taxon>
        <taxon>Rhabditina</taxon>
        <taxon>Diplogasteromorpha</taxon>
        <taxon>Diplogasteroidea</taxon>
        <taxon>Neodiplogasteridae</taxon>
        <taxon>Pristionchus</taxon>
    </lineage>
</organism>
<evidence type="ECO:0000259" key="1">
    <source>
        <dbReference type="PROSITE" id="PS50021"/>
    </source>
</evidence>
<dbReference type="FunFam" id="1.10.418.10:FF:000075">
    <property type="entry name" value="Transgelin"/>
    <property type="match status" value="1"/>
</dbReference>
<dbReference type="EMBL" id="BTSX01000005">
    <property type="protein sequence ID" value="GMT00670.1"/>
    <property type="molecule type" value="Genomic_DNA"/>
</dbReference>
<protein>
    <recommendedName>
        <fullName evidence="1">Calponin-homology (CH) domain-containing protein</fullName>
    </recommendedName>
</protein>
<dbReference type="InterPro" id="IPR050606">
    <property type="entry name" value="Calponin-like"/>
</dbReference>
<dbReference type="PROSITE" id="PS50021">
    <property type="entry name" value="CH"/>
    <property type="match status" value="1"/>
</dbReference>
<dbReference type="PANTHER" id="PTHR47385">
    <property type="entry name" value="CALPONIN"/>
    <property type="match status" value="1"/>
</dbReference>
<accession>A0AAV5U2L8</accession>
<dbReference type="PANTHER" id="PTHR47385:SF9">
    <property type="entry name" value="CALPONIN-HOMOLOGY (CH) DOMAIN-CONTAINING PROTEIN"/>
    <property type="match status" value="1"/>
</dbReference>
<dbReference type="InterPro" id="IPR036872">
    <property type="entry name" value="CH_dom_sf"/>
</dbReference>
<dbReference type="InterPro" id="IPR003096">
    <property type="entry name" value="SM22_calponin"/>
</dbReference>
<dbReference type="GO" id="GO:0015629">
    <property type="term" value="C:actin cytoskeleton"/>
    <property type="evidence" value="ECO:0007669"/>
    <property type="project" value="TreeGrafter"/>
</dbReference>
<comment type="caution">
    <text evidence="2">The sequence shown here is derived from an EMBL/GenBank/DDBJ whole genome shotgun (WGS) entry which is preliminary data.</text>
</comment>
<reference evidence="2" key="1">
    <citation type="submission" date="2023-10" db="EMBL/GenBank/DDBJ databases">
        <title>Genome assembly of Pristionchus species.</title>
        <authorList>
            <person name="Yoshida K."/>
            <person name="Sommer R.J."/>
        </authorList>
    </citation>
    <scope>NUCLEOTIDE SEQUENCE</scope>
    <source>
        <strain evidence="2">RS0144</strain>
    </source>
</reference>
<keyword evidence="3" id="KW-1185">Reference proteome</keyword>
<dbReference type="InterPro" id="IPR001715">
    <property type="entry name" value="CH_dom"/>
</dbReference>
<dbReference type="SMART" id="SM00033">
    <property type="entry name" value="CH"/>
    <property type="match status" value="1"/>
</dbReference>
<dbReference type="SUPFAM" id="SSF47576">
    <property type="entry name" value="Calponin-homology domain, CH-domain"/>
    <property type="match status" value="1"/>
</dbReference>
<dbReference type="AlphaFoldDB" id="A0AAV5U2L8"/>
<dbReference type="Gene3D" id="1.10.418.10">
    <property type="entry name" value="Calponin-like domain"/>
    <property type="match status" value="1"/>
</dbReference>
<dbReference type="GO" id="GO:0051015">
    <property type="term" value="F:actin filament binding"/>
    <property type="evidence" value="ECO:0007669"/>
    <property type="project" value="TreeGrafter"/>
</dbReference>
<proteinExistence type="predicted"/>
<dbReference type="GO" id="GO:0007015">
    <property type="term" value="P:actin filament organization"/>
    <property type="evidence" value="ECO:0007669"/>
    <property type="project" value="TreeGrafter"/>
</dbReference>
<gene>
    <name evidence="2" type="ORF">PENTCL1PPCAC_22844</name>
</gene>
<feature type="non-terminal residue" evidence="2">
    <location>
        <position position="1"/>
    </location>
</feature>
<evidence type="ECO:0000313" key="2">
    <source>
        <dbReference type="EMBL" id="GMT00670.1"/>
    </source>
</evidence>
<sequence>GVRGGGELSLIQSKESKGLSQARTSIIQSHLSAMASRTTAGGIGFAVMQKQAGKFNDDEAKALLEWIKKMSGENISTEGSRENFHKLLKDGSLLCKLVNGIEAGSVKKIQKPISNFACMENINAFVEAAKKMGVPTEETFQSVDLFEARDLFSACVTLLSLGRVLQKQGKPNPFE</sequence>